<dbReference type="FunFam" id="1.10.10.10:FF:000001">
    <property type="entry name" value="LysR family transcriptional regulator"/>
    <property type="match status" value="1"/>
</dbReference>
<keyword evidence="7" id="KW-1185">Reference proteome</keyword>
<dbReference type="RefSeq" id="WP_184526133.1">
    <property type="nucleotide sequence ID" value="NZ_JACHGK010000007.1"/>
</dbReference>
<dbReference type="GO" id="GO:0000976">
    <property type="term" value="F:transcription cis-regulatory region binding"/>
    <property type="evidence" value="ECO:0007669"/>
    <property type="project" value="TreeGrafter"/>
</dbReference>
<name>A0A7X0LWR4_9BACI</name>
<dbReference type="EMBL" id="JACHGK010000007">
    <property type="protein sequence ID" value="MBB6445782.1"/>
    <property type="molecule type" value="Genomic_DNA"/>
</dbReference>
<accession>A0A7X0LWR4</accession>
<organism evidence="6 7">
    <name type="scientific">Bacillus benzoevorans</name>
    <dbReference type="NCBI Taxonomy" id="1456"/>
    <lineage>
        <taxon>Bacteria</taxon>
        <taxon>Bacillati</taxon>
        <taxon>Bacillota</taxon>
        <taxon>Bacilli</taxon>
        <taxon>Bacillales</taxon>
        <taxon>Bacillaceae</taxon>
        <taxon>Bacillus</taxon>
    </lineage>
</organism>
<dbReference type="SUPFAM" id="SSF53850">
    <property type="entry name" value="Periplasmic binding protein-like II"/>
    <property type="match status" value="1"/>
</dbReference>
<dbReference type="Pfam" id="PF00126">
    <property type="entry name" value="HTH_1"/>
    <property type="match status" value="1"/>
</dbReference>
<protein>
    <submittedName>
        <fullName evidence="6">LysR family transcriptional repressor of citA</fullName>
    </submittedName>
</protein>
<sequence>MDIKWLKTFITAAKYENFRKASEELFLTQPAITKHIHRLEEHLHIQLFDRNGKSISLTSAGIHFLPYAKDIIEKYEQGLEQFELWKQGYERKLIIAAAPQIASSILPSILRGFMDCHPSIEVLINVLNSYEIGEELSAGRAHLGLTRIKPIQTNINCQIIHEEPVIFTGPYPADTDHMDDEKAVLQKYKLITHNHPDYWEQLLNEIKRSYPAVRTMKVNQIEVTKRFIEQGLGVSCLPYTMVRDELNQKRLRKIETENINLPTSSTYIITKAVTNEVHLFIDYLKTAMENMYFMH</sequence>
<comment type="caution">
    <text evidence="6">The sequence shown here is derived from an EMBL/GenBank/DDBJ whole genome shotgun (WGS) entry which is preliminary data.</text>
</comment>
<feature type="domain" description="HTH lysR-type" evidence="5">
    <location>
        <begin position="1"/>
        <end position="58"/>
    </location>
</feature>
<proteinExistence type="inferred from homology"/>
<dbReference type="Gene3D" id="1.10.10.10">
    <property type="entry name" value="Winged helix-like DNA-binding domain superfamily/Winged helix DNA-binding domain"/>
    <property type="match status" value="1"/>
</dbReference>
<dbReference type="PRINTS" id="PR00039">
    <property type="entry name" value="HTHLYSR"/>
</dbReference>
<dbReference type="Pfam" id="PF03466">
    <property type="entry name" value="LysR_substrate"/>
    <property type="match status" value="1"/>
</dbReference>
<dbReference type="PANTHER" id="PTHR30126:SF64">
    <property type="entry name" value="HTH-TYPE TRANSCRIPTIONAL REGULATOR CITR"/>
    <property type="match status" value="1"/>
</dbReference>
<dbReference type="InterPro" id="IPR005119">
    <property type="entry name" value="LysR_subst-bd"/>
</dbReference>
<evidence type="ECO:0000313" key="6">
    <source>
        <dbReference type="EMBL" id="MBB6445782.1"/>
    </source>
</evidence>
<evidence type="ECO:0000259" key="5">
    <source>
        <dbReference type="PROSITE" id="PS50931"/>
    </source>
</evidence>
<dbReference type="InterPro" id="IPR036390">
    <property type="entry name" value="WH_DNA-bd_sf"/>
</dbReference>
<gene>
    <name evidence="6" type="ORF">HNR53_002407</name>
</gene>
<dbReference type="SUPFAM" id="SSF46785">
    <property type="entry name" value="Winged helix' DNA-binding domain"/>
    <property type="match status" value="1"/>
</dbReference>
<dbReference type="PANTHER" id="PTHR30126">
    <property type="entry name" value="HTH-TYPE TRANSCRIPTIONAL REGULATOR"/>
    <property type="match status" value="1"/>
</dbReference>
<dbReference type="CDD" id="cd05466">
    <property type="entry name" value="PBP2_LTTR_substrate"/>
    <property type="match status" value="1"/>
</dbReference>
<comment type="similarity">
    <text evidence="1">Belongs to the LysR transcriptional regulatory family.</text>
</comment>
<evidence type="ECO:0000256" key="3">
    <source>
        <dbReference type="ARBA" id="ARBA00023125"/>
    </source>
</evidence>
<keyword evidence="2" id="KW-0805">Transcription regulation</keyword>
<keyword evidence="4" id="KW-0804">Transcription</keyword>
<dbReference type="AlphaFoldDB" id="A0A7X0LWR4"/>
<dbReference type="Proteomes" id="UP000531594">
    <property type="component" value="Unassembled WGS sequence"/>
</dbReference>
<reference evidence="6 7" key="1">
    <citation type="submission" date="2020-08" db="EMBL/GenBank/DDBJ databases">
        <title>Genomic Encyclopedia of Type Strains, Phase IV (KMG-IV): sequencing the most valuable type-strain genomes for metagenomic binning, comparative biology and taxonomic classification.</title>
        <authorList>
            <person name="Goeker M."/>
        </authorList>
    </citation>
    <scope>NUCLEOTIDE SEQUENCE [LARGE SCALE GENOMIC DNA]</scope>
    <source>
        <strain evidence="6 7">DSM 5391</strain>
    </source>
</reference>
<evidence type="ECO:0000313" key="7">
    <source>
        <dbReference type="Proteomes" id="UP000531594"/>
    </source>
</evidence>
<dbReference type="InterPro" id="IPR036388">
    <property type="entry name" value="WH-like_DNA-bd_sf"/>
</dbReference>
<evidence type="ECO:0000256" key="4">
    <source>
        <dbReference type="ARBA" id="ARBA00023163"/>
    </source>
</evidence>
<dbReference type="InterPro" id="IPR000847">
    <property type="entry name" value="LysR_HTH_N"/>
</dbReference>
<dbReference type="PROSITE" id="PS50931">
    <property type="entry name" value="HTH_LYSR"/>
    <property type="match status" value="1"/>
</dbReference>
<keyword evidence="3" id="KW-0238">DNA-binding</keyword>
<dbReference type="GO" id="GO:0003700">
    <property type="term" value="F:DNA-binding transcription factor activity"/>
    <property type="evidence" value="ECO:0007669"/>
    <property type="project" value="InterPro"/>
</dbReference>
<dbReference type="Gene3D" id="3.40.190.290">
    <property type="match status" value="1"/>
</dbReference>
<evidence type="ECO:0000256" key="1">
    <source>
        <dbReference type="ARBA" id="ARBA00009437"/>
    </source>
</evidence>
<evidence type="ECO:0000256" key="2">
    <source>
        <dbReference type="ARBA" id="ARBA00023015"/>
    </source>
</evidence>